<protein>
    <recommendedName>
        <fullName evidence="2">Microbial-type PARG catalytic domain-containing protein</fullName>
    </recommendedName>
</protein>
<name>A0A8H5B051_9AGAR</name>
<feature type="compositionally biased region" description="Polar residues" evidence="1">
    <location>
        <begin position="7"/>
        <end position="33"/>
    </location>
</feature>
<evidence type="ECO:0000259" key="2">
    <source>
        <dbReference type="Pfam" id="PF10021"/>
    </source>
</evidence>
<dbReference type="Proteomes" id="UP000567179">
    <property type="component" value="Unassembled WGS sequence"/>
</dbReference>
<evidence type="ECO:0000313" key="3">
    <source>
        <dbReference type="EMBL" id="KAF5314269.1"/>
    </source>
</evidence>
<feature type="compositionally biased region" description="Low complexity" evidence="1">
    <location>
        <begin position="291"/>
        <end position="310"/>
    </location>
</feature>
<feature type="domain" description="Microbial-type PARG catalytic" evidence="2">
    <location>
        <begin position="49"/>
        <end position="260"/>
    </location>
</feature>
<gene>
    <name evidence="3" type="ORF">D9619_011826</name>
</gene>
<feature type="region of interest" description="Disordered" evidence="1">
    <location>
        <begin position="289"/>
        <end position="310"/>
    </location>
</feature>
<dbReference type="InterPro" id="IPR012664">
    <property type="entry name" value="CHP02452"/>
</dbReference>
<dbReference type="PANTHER" id="PTHR35596:SF1">
    <property type="entry name" value="MICROBIAL-TYPE PARG CATALYTIC DOMAIN-CONTAINING PROTEIN"/>
    <property type="match status" value="1"/>
</dbReference>
<feature type="region of interest" description="Disordered" evidence="1">
    <location>
        <begin position="1"/>
        <end position="39"/>
    </location>
</feature>
<dbReference type="Pfam" id="PF10021">
    <property type="entry name" value="PARG_cat_microb"/>
    <property type="match status" value="1"/>
</dbReference>
<dbReference type="Gene3D" id="3.40.220.10">
    <property type="entry name" value="Leucine Aminopeptidase, subunit E, domain 1"/>
    <property type="match status" value="1"/>
</dbReference>
<evidence type="ECO:0000313" key="4">
    <source>
        <dbReference type="Proteomes" id="UP000567179"/>
    </source>
</evidence>
<reference evidence="3 4" key="1">
    <citation type="journal article" date="2020" name="ISME J.">
        <title>Uncovering the hidden diversity of litter-decomposition mechanisms in mushroom-forming fungi.</title>
        <authorList>
            <person name="Floudas D."/>
            <person name="Bentzer J."/>
            <person name="Ahren D."/>
            <person name="Johansson T."/>
            <person name="Persson P."/>
            <person name="Tunlid A."/>
        </authorList>
    </citation>
    <scope>NUCLEOTIDE SEQUENCE [LARGE SCALE GENOMIC DNA]</scope>
    <source>
        <strain evidence="3 4">CBS 101986</strain>
    </source>
</reference>
<accession>A0A8H5B051</accession>
<dbReference type="EMBL" id="JAACJJ010000044">
    <property type="protein sequence ID" value="KAF5314269.1"/>
    <property type="molecule type" value="Genomic_DNA"/>
</dbReference>
<dbReference type="InterPro" id="IPR043472">
    <property type="entry name" value="Macro_dom-like"/>
</dbReference>
<organism evidence="3 4">
    <name type="scientific">Psilocybe cf. subviscida</name>
    <dbReference type="NCBI Taxonomy" id="2480587"/>
    <lineage>
        <taxon>Eukaryota</taxon>
        <taxon>Fungi</taxon>
        <taxon>Dikarya</taxon>
        <taxon>Basidiomycota</taxon>
        <taxon>Agaricomycotina</taxon>
        <taxon>Agaricomycetes</taxon>
        <taxon>Agaricomycetidae</taxon>
        <taxon>Agaricales</taxon>
        <taxon>Agaricineae</taxon>
        <taxon>Strophariaceae</taxon>
        <taxon>Psilocybe</taxon>
    </lineage>
</organism>
<dbReference type="OrthoDB" id="9985428at2759"/>
<dbReference type="InterPro" id="IPR019261">
    <property type="entry name" value="PARG_cat_microbial"/>
</dbReference>
<feature type="compositionally biased region" description="Polar residues" evidence="1">
    <location>
        <begin position="407"/>
        <end position="427"/>
    </location>
</feature>
<feature type="region of interest" description="Disordered" evidence="1">
    <location>
        <begin position="102"/>
        <end position="135"/>
    </location>
</feature>
<dbReference type="NCBIfam" id="TIGR02452">
    <property type="entry name" value="TIGR02452 family protein"/>
    <property type="match status" value="1"/>
</dbReference>
<dbReference type="SUPFAM" id="SSF52949">
    <property type="entry name" value="Macro domain-like"/>
    <property type="match status" value="1"/>
</dbReference>
<sequence>MALLFSTEPSIAATGTSRRSPNVTRVPLSSTGASPPPYISQRSEFKRIATETLTVLKTGSYTVQTVRGDIDYDLRRKIREMRQRTRFYHPNDPKIMRWAASLAATPPPPPPPPHSSEGSSALGGGSRSFLYDDDGDGQRGHGAPVYISVFPGTTIEAVRSLMESDDDPQGAVGQIGVLSSGCATHPGGNLRGGSNGQELSLARASTLYASLITDEAKKLYDLKSLPTTNAKRTTSNIPGTDPVLNTHGMIYTPGVTVFRDDVGQYISPVDINILTCAAVPAQTVRAKYGPTASNSNSTASSSSRNAQTAQTLDARQVEALIQRTMRERMARILFLFARCGVRSLVLPAFGTGAFANSPTVVARLWAGLLTAPDAPFARVFDRVVFAVLPGPACDEFERVFGCEASSAQDQQNHDSASTDDSQRSITIVPTKRSQDNAETERRNLEQYARALGTSLRGSPLDVPGASDEGSSQTGKGKGKYRATCEDVDEDEED</sequence>
<dbReference type="PANTHER" id="PTHR35596">
    <property type="entry name" value="DUF2263 DOMAIN-CONTAINING PROTEIN"/>
    <property type="match status" value="1"/>
</dbReference>
<feature type="region of interest" description="Disordered" evidence="1">
    <location>
        <begin position="407"/>
        <end position="493"/>
    </location>
</feature>
<proteinExistence type="predicted"/>
<feature type="compositionally biased region" description="Pro residues" evidence="1">
    <location>
        <begin position="105"/>
        <end position="114"/>
    </location>
</feature>
<feature type="compositionally biased region" description="Basic and acidic residues" evidence="1">
    <location>
        <begin position="432"/>
        <end position="444"/>
    </location>
</feature>
<keyword evidence="4" id="KW-1185">Reference proteome</keyword>
<evidence type="ECO:0000256" key="1">
    <source>
        <dbReference type="SAM" id="MobiDB-lite"/>
    </source>
</evidence>
<comment type="caution">
    <text evidence="3">The sequence shown here is derived from an EMBL/GenBank/DDBJ whole genome shotgun (WGS) entry which is preliminary data.</text>
</comment>
<dbReference type="AlphaFoldDB" id="A0A8H5B051"/>